<name>A0A427Y9A7_9TREE</name>
<dbReference type="PANTHER" id="PTHR43941:SF1">
    <property type="entry name" value="STRUCTURAL MAINTENANCE OF CHROMOSOMES PROTEIN 2"/>
    <property type="match status" value="1"/>
</dbReference>
<dbReference type="OrthoDB" id="10255344at2759"/>
<dbReference type="PANTHER" id="PTHR43941">
    <property type="entry name" value="STRUCTURAL MAINTENANCE OF CHROMOSOMES PROTEIN 2"/>
    <property type="match status" value="1"/>
</dbReference>
<sequence>MGSMFGNDGLERMNKTLKQQLQDRDARLSVLERNLRDKEATLQEKTKQSDIESGRATDAEERATKAEAALELSTHELQRAKLNVSNLEESLRGEHKRRDELDREVKRLEYELQYGAAATTSSQAVGNDEKLHARIKVLETELHRKDSELAQTRAAVEANKARQGPANDFSAHGSRGGRRRASFVSSGQVADLTTERDAAAEAARTSQAEVDTIKAQRDRAYLERDKAVNSQMATEKRTKKEIEMLQEKIDDLRFELDDSGGDSSATDKIRADLKTAQAHVNELKALVGEKDKEIERLQSAPTPVVDQEEIGSLKRQITALESDLEVARSAPTPTAAAPGTSHLQRELKSAQRRIEQKEREVQDLKKDLQEVEDENDALRQGGGAGSNNDDVRVTQLQDDLSTAQDALAGERSIKAELEIRLTQATEEVQSAQDEIRTLKASIEAMSTQQEDATARLTQAHEAVSQAQARMSELETASGTVQNQLADMETSLTTARENVAVVEGERDAFKSELETKMAALSAAQEAHQKLSLELERHTASSGDTEELRRRLEEKEQHAANLEEQLASSAKSETDLASTRQQLERSQDMVEALKTELIDMESQLNEELDEVRAELAEKEKQLEVVREDLTRAVADHQATHSHIKALEEEIASRDENAEERNAEADKSAKAKEEVDLLRFELDNANDVMAKAAHEAAERSSTIATLEATVLQLQGDMAAQVSERASFEQMSHTIQRLRAERDEIQGQLSFVTHERHFQIQAATDEKSAVERELRDTLDSLRQKTALYDNLKSQQDELATRVAALQTEAAVSTTRVTSLEDEREVMTKDAAELEDKTVTLRKGLEAAAKRAEEERTKRREAEDRAEAAELAVPASEEERKKHLDELYARVHRREQRIKNMSADYKKLQANHSLAAEDLKEMGEELEAARAQNIALGEQVQRERLELDDARRQLAETEERVAALKEQTAAVSDTLNRDYDDLKTEKDSLAAAHGVLQETHAAVSADRDAHASQAQATMVELEAAQALLTEQKARVATLENSLATAIEDARTLAASNDVRDLVLAIAVQFQAVRAATDHAHVSEAAMRTALAKVGALEDEQVVLFEQASQVGRIREELESARDALSLAEARGATSEEHAAKLLESEGTRAELQHRIDTLETALAEVTDQFVGKEQDLAAARDEHETALVDLEDQLESAASTAQQNAEDAATKLATAQSEIDNLTASVAEITTALESAQEDLKAVREDLDRVSSDATTAEGSIATLRADVARLESELATMTAERDDHLARADELVSELSLAKADQAALATQLDDVTASLDAMMATEASLRAELETANAALEEQTQAAIEARTAAEVAEREAKSVSSHFRFMEKQKDELSARVTALREELATAQAAAESANAGNEGSTAELSRLVQENKALQQQVSELQEDLERATDSLTYKTNEVDEADDRALELNKEITRLRKRADKLDRQNKAITTELETMRNTMQNTSPPRKSAAAMAPPPVPATLPAITVAPPAPEPSPARVSLAAATAGTPARSFNVFSGTPSQDQHQVRAPNSGTKRAREDDDDERHNSVEARVQPGPGHKVGRSPFASRGNEGHHRVERPLSAKKSSTTAERMFAAHKAAVHAQKSATPGDKGSENDRGEVRSAFAPGNNAFAQ</sequence>
<reference evidence="3 4" key="1">
    <citation type="submission" date="2018-11" db="EMBL/GenBank/DDBJ databases">
        <title>Genome sequence of Apiotrichum porosum DSM 27194.</title>
        <authorList>
            <person name="Aliyu H."/>
            <person name="Gorte O."/>
            <person name="Ochsenreither K."/>
        </authorList>
    </citation>
    <scope>NUCLEOTIDE SEQUENCE [LARGE SCALE GENOMIC DNA]</scope>
    <source>
        <strain evidence="3 4">DSM 27194</strain>
    </source>
</reference>
<feature type="coiled-coil region" evidence="1">
    <location>
        <begin position="1316"/>
        <end position="1479"/>
    </location>
</feature>
<evidence type="ECO:0000256" key="1">
    <source>
        <dbReference type="SAM" id="Coils"/>
    </source>
</evidence>
<dbReference type="GeneID" id="39584761"/>
<gene>
    <name evidence="3" type="ORF">EHS24_000218</name>
</gene>
<feature type="compositionally biased region" description="Basic and acidic residues" evidence="2">
    <location>
        <begin position="544"/>
        <end position="556"/>
    </location>
</feature>
<evidence type="ECO:0000256" key="2">
    <source>
        <dbReference type="SAM" id="MobiDB-lite"/>
    </source>
</evidence>
<evidence type="ECO:0000313" key="3">
    <source>
        <dbReference type="EMBL" id="RSH87702.1"/>
    </source>
</evidence>
<feature type="region of interest" description="Disordered" evidence="2">
    <location>
        <begin position="329"/>
        <end position="367"/>
    </location>
</feature>
<evidence type="ECO:0000313" key="4">
    <source>
        <dbReference type="Proteomes" id="UP000279236"/>
    </source>
</evidence>
<dbReference type="STRING" id="105984.A0A427Y9A7"/>
<organism evidence="3 4">
    <name type="scientific">Apiotrichum porosum</name>
    <dbReference type="NCBI Taxonomy" id="105984"/>
    <lineage>
        <taxon>Eukaryota</taxon>
        <taxon>Fungi</taxon>
        <taxon>Dikarya</taxon>
        <taxon>Basidiomycota</taxon>
        <taxon>Agaricomycotina</taxon>
        <taxon>Tremellomycetes</taxon>
        <taxon>Trichosporonales</taxon>
        <taxon>Trichosporonaceae</taxon>
        <taxon>Apiotrichum</taxon>
    </lineage>
</organism>
<dbReference type="EMBL" id="RSCE01000001">
    <property type="protein sequence ID" value="RSH87702.1"/>
    <property type="molecule type" value="Genomic_DNA"/>
</dbReference>
<accession>A0A427Y9A7</accession>
<feature type="compositionally biased region" description="Polar residues" evidence="2">
    <location>
        <begin position="1534"/>
        <end position="1554"/>
    </location>
</feature>
<dbReference type="Proteomes" id="UP000279236">
    <property type="component" value="Unassembled WGS sequence"/>
</dbReference>
<keyword evidence="4" id="KW-1185">Reference proteome</keyword>
<feature type="region of interest" description="Disordered" evidence="2">
    <location>
        <begin position="647"/>
        <end position="667"/>
    </location>
</feature>
<feature type="compositionally biased region" description="Polar residues" evidence="2">
    <location>
        <begin position="564"/>
        <end position="579"/>
    </location>
</feature>
<dbReference type="RefSeq" id="XP_028479910.1">
    <property type="nucleotide sequence ID" value="XM_028616053.1"/>
</dbReference>
<feature type="region of interest" description="Disordered" evidence="2">
    <location>
        <begin position="532"/>
        <end position="582"/>
    </location>
</feature>
<keyword evidence="1" id="KW-0175">Coiled coil</keyword>
<feature type="coiled-coil region" evidence="1">
    <location>
        <begin position="407"/>
        <end position="476"/>
    </location>
</feature>
<feature type="region of interest" description="Disordered" evidence="2">
    <location>
        <begin position="157"/>
        <end position="189"/>
    </location>
</feature>
<feature type="compositionally biased region" description="Basic and acidic residues" evidence="2">
    <location>
        <begin position="845"/>
        <end position="863"/>
    </location>
</feature>
<feature type="compositionally biased region" description="Basic and acidic residues" evidence="2">
    <location>
        <begin position="343"/>
        <end position="367"/>
    </location>
</feature>
<dbReference type="Gene3D" id="1.10.287.1490">
    <property type="match status" value="5"/>
</dbReference>
<feature type="compositionally biased region" description="Basic and acidic residues" evidence="2">
    <location>
        <begin position="1556"/>
        <end position="1569"/>
    </location>
</feature>
<feature type="region of interest" description="Disordered" evidence="2">
    <location>
        <begin position="1531"/>
        <end position="1654"/>
    </location>
</feature>
<feature type="coiled-coil region" evidence="1">
    <location>
        <begin position="1105"/>
        <end position="1283"/>
    </location>
</feature>
<dbReference type="SUPFAM" id="SSF57997">
    <property type="entry name" value="Tropomyosin"/>
    <property type="match status" value="2"/>
</dbReference>
<feature type="compositionally biased region" description="Low complexity" evidence="2">
    <location>
        <begin position="330"/>
        <end position="340"/>
    </location>
</feature>
<feature type="region of interest" description="Disordered" evidence="2">
    <location>
        <begin position="33"/>
        <end position="65"/>
    </location>
</feature>
<proteinExistence type="predicted"/>
<feature type="region of interest" description="Disordered" evidence="2">
    <location>
        <begin position="845"/>
        <end position="873"/>
    </location>
</feature>
<feature type="compositionally biased region" description="Basic and acidic residues" evidence="2">
    <location>
        <begin position="1591"/>
        <end position="1601"/>
    </location>
</feature>
<feature type="compositionally biased region" description="Basic and acidic residues" evidence="2">
    <location>
        <begin position="1632"/>
        <end position="1641"/>
    </location>
</feature>
<comment type="caution">
    <text evidence="3">The sequence shown here is derived from an EMBL/GenBank/DDBJ whole genome shotgun (WGS) entry which is preliminary data.</text>
</comment>
<protein>
    <submittedName>
        <fullName evidence="3">Uncharacterized protein</fullName>
    </submittedName>
</protein>